<dbReference type="AlphaFoldDB" id="A0A645DCG1"/>
<dbReference type="EMBL" id="VSSQ01034355">
    <property type="protein sequence ID" value="MPM86262.1"/>
    <property type="molecule type" value="Genomic_DNA"/>
</dbReference>
<dbReference type="GO" id="GO:0005886">
    <property type="term" value="C:plasma membrane"/>
    <property type="evidence" value="ECO:0007669"/>
    <property type="project" value="UniProtKB-SubCell"/>
</dbReference>
<dbReference type="NCBIfam" id="TIGR01528">
    <property type="entry name" value="NMN_trans_PnuC"/>
    <property type="match status" value="1"/>
</dbReference>
<keyword evidence="6 7" id="KW-0472">Membrane</keyword>
<feature type="transmembrane region" description="Helical" evidence="7">
    <location>
        <begin position="198"/>
        <end position="215"/>
    </location>
</feature>
<evidence type="ECO:0000256" key="4">
    <source>
        <dbReference type="ARBA" id="ARBA00022692"/>
    </source>
</evidence>
<organism evidence="8">
    <name type="scientific">bioreactor metagenome</name>
    <dbReference type="NCBI Taxonomy" id="1076179"/>
    <lineage>
        <taxon>unclassified sequences</taxon>
        <taxon>metagenomes</taxon>
        <taxon>ecological metagenomes</taxon>
    </lineage>
</organism>
<comment type="caution">
    <text evidence="8">The sequence shown here is derived from an EMBL/GenBank/DDBJ whole genome shotgun (WGS) entry which is preliminary data.</text>
</comment>
<keyword evidence="2" id="KW-0813">Transport</keyword>
<accession>A0A645DCG1</accession>
<evidence type="ECO:0000256" key="1">
    <source>
        <dbReference type="ARBA" id="ARBA00004651"/>
    </source>
</evidence>
<evidence type="ECO:0008006" key="9">
    <source>
        <dbReference type="Google" id="ProtNLM"/>
    </source>
</evidence>
<feature type="transmembrane region" description="Helical" evidence="7">
    <location>
        <begin position="123"/>
        <end position="143"/>
    </location>
</feature>
<feature type="transmembrane region" description="Helical" evidence="7">
    <location>
        <begin position="12"/>
        <end position="29"/>
    </location>
</feature>
<dbReference type="InterPro" id="IPR006419">
    <property type="entry name" value="NMN_transpt_PnuC"/>
</dbReference>
<reference evidence="8" key="1">
    <citation type="submission" date="2019-08" db="EMBL/GenBank/DDBJ databases">
        <authorList>
            <person name="Kucharzyk K."/>
            <person name="Murdoch R.W."/>
            <person name="Higgins S."/>
            <person name="Loffler F."/>
        </authorList>
    </citation>
    <scope>NUCLEOTIDE SEQUENCE</scope>
</reference>
<name>A0A645DCG1_9ZZZZ</name>
<evidence type="ECO:0000256" key="7">
    <source>
        <dbReference type="SAM" id="Phobius"/>
    </source>
</evidence>
<keyword evidence="4 7" id="KW-0812">Transmembrane</keyword>
<dbReference type="PANTHER" id="PTHR36122:SF2">
    <property type="entry name" value="NICOTINAMIDE RIBOSIDE TRANSPORTER PNUC"/>
    <property type="match status" value="1"/>
</dbReference>
<dbReference type="Pfam" id="PF04973">
    <property type="entry name" value="NMN_transporter"/>
    <property type="match status" value="1"/>
</dbReference>
<dbReference type="PANTHER" id="PTHR36122">
    <property type="entry name" value="NICOTINAMIDE RIBOSIDE TRANSPORTER PNUC"/>
    <property type="match status" value="1"/>
</dbReference>
<evidence type="ECO:0000313" key="8">
    <source>
        <dbReference type="EMBL" id="MPM86262.1"/>
    </source>
</evidence>
<keyword evidence="3" id="KW-1003">Cell membrane</keyword>
<proteinExistence type="predicted"/>
<gene>
    <name evidence="8" type="ORF">SDC9_133351</name>
</gene>
<evidence type="ECO:0000256" key="5">
    <source>
        <dbReference type="ARBA" id="ARBA00022989"/>
    </source>
</evidence>
<comment type="subcellular location">
    <subcellularLocation>
        <location evidence="1">Cell membrane</location>
        <topology evidence="1">Multi-pass membrane protein</topology>
    </subcellularLocation>
</comment>
<feature type="transmembrane region" description="Helical" evidence="7">
    <location>
        <begin position="86"/>
        <end position="102"/>
    </location>
</feature>
<dbReference type="GO" id="GO:0034257">
    <property type="term" value="F:nicotinamide riboside transmembrane transporter activity"/>
    <property type="evidence" value="ECO:0007669"/>
    <property type="project" value="InterPro"/>
</dbReference>
<evidence type="ECO:0000256" key="6">
    <source>
        <dbReference type="ARBA" id="ARBA00023136"/>
    </source>
</evidence>
<protein>
    <recommendedName>
        <fullName evidence="9">Nicotinamide riboside transporter PnuC</fullName>
    </recommendedName>
</protein>
<evidence type="ECO:0000256" key="3">
    <source>
        <dbReference type="ARBA" id="ARBA00022475"/>
    </source>
</evidence>
<evidence type="ECO:0000256" key="2">
    <source>
        <dbReference type="ARBA" id="ARBA00022448"/>
    </source>
</evidence>
<keyword evidence="5 7" id="KW-1133">Transmembrane helix</keyword>
<feature type="transmembrane region" description="Helical" evidence="7">
    <location>
        <begin position="173"/>
        <end position="192"/>
    </location>
</feature>
<sequence>MFKHLNTLNPFDWFLIIGITSLNLAYLIISDEMDSLGAISAISGVVCVVLVAKGNILNYLFGLINVSTYAYISYKADLYGDAALNFFYYLPMQIVGWFMWIRKRQNSESVTVKAGSMTFIQRVILVVLSIISVVLGAYILKYYEDPQPLKDSATTILSIIAMYLMVRRYMEQWPLWVVVNLISVIMWISAYYQGEEHSFLMIIMWIFAIWAYKKLKEDLPDVL</sequence>